<dbReference type="InterPro" id="IPR041664">
    <property type="entry name" value="AAA_16"/>
</dbReference>
<feature type="repeat" description="WD" evidence="3">
    <location>
        <begin position="732"/>
        <end position="775"/>
    </location>
</feature>
<evidence type="ECO:0000256" key="3">
    <source>
        <dbReference type="PROSITE-ProRule" id="PRU00221"/>
    </source>
</evidence>
<dbReference type="InterPro" id="IPR015943">
    <property type="entry name" value="WD40/YVTN_repeat-like_dom_sf"/>
</dbReference>
<feature type="repeat" description="WD" evidence="3">
    <location>
        <begin position="1122"/>
        <end position="1153"/>
    </location>
</feature>
<dbReference type="Gene3D" id="2.40.10.10">
    <property type="entry name" value="Trypsin-like serine proteases"/>
    <property type="match status" value="2"/>
</dbReference>
<feature type="repeat" description="WD" evidence="3">
    <location>
        <begin position="796"/>
        <end position="819"/>
    </location>
</feature>
<dbReference type="PANTHER" id="PTHR19848:SF8">
    <property type="entry name" value="F-BOX AND WD REPEAT DOMAIN CONTAINING 7"/>
    <property type="match status" value="1"/>
</dbReference>
<dbReference type="InterPro" id="IPR036322">
    <property type="entry name" value="WD40_repeat_dom_sf"/>
</dbReference>
<dbReference type="Pfam" id="PF13365">
    <property type="entry name" value="Trypsin_2"/>
    <property type="match status" value="1"/>
</dbReference>
<dbReference type="SMART" id="SM00320">
    <property type="entry name" value="WD40"/>
    <property type="match status" value="13"/>
</dbReference>
<comment type="caution">
    <text evidence="5">The sequence shown here is derived from an EMBL/GenBank/DDBJ whole genome shotgun (WGS) entry which is preliminary data.</text>
</comment>
<dbReference type="InterPro" id="IPR011047">
    <property type="entry name" value="Quinoprotein_ADH-like_sf"/>
</dbReference>
<accession>A0A2T0RE94</accession>
<proteinExistence type="predicted"/>
<dbReference type="PROSITE" id="PS50294">
    <property type="entry name" value="WD_REPEATS_REGION"/>
    <property type="match status" value="4"/>
</dbReference>
<feature type="domain" description="Orc1-like AAA ATPase" evidence="4">
    <location>
        <begin position="247"/>
        <end position="378"/>
    </location>
</feature>
<feature type="repeat" description="WD" evidence="3">
    <location>
        <begin position="1078"/>
        <end position="1121"/>
    </location>
</feature>
<dbReference type="RefSeq" id="WP_106131038.1">
    <property type="nucleotide sequence ID" value="NZ_PVZG01000032.1"/>
</dbReference>
<gene>
    <name evidence="5" type="ORF">CLV70_1324</name>
</gene>
<dbReference type="PROSITE" id="PS50082">
    <property type="entry name" value="WD_REPEATS_2"/>
    <property type="match status" value="11"/>
</dbReference>
<feature type="repeat" description="WD" evidence="3">
    <location>
        <begin position="820"/>
        <end position="864"/>
    </location>
</feature>
<dbReference type="SUPFAM" id="SSF50978">
    <property type="entry name" value="WD40 repeat-like"/>
    <property type="match status" value="1"/>
</dbReference>
<dbReference type="OrthoDB" id="414967at2"/>
<feature type="repeat" description="WD" evidence="3">
    <location>
        <begin position="865"/>
        <end position="904"/>
    </location>
</feature>
<dbReference type="InterPro" id="IPR001680">
    <property type="entry name" value="WD40_rpt"/>
</dbReference>
<reference evidence="5 6" key="1">
    <citation type="submission" date="2018-03" db="EMBL/GenBank/DDBJ databases">
        <title>Genomic Encyclopedia of Archaeal and Bacterial Type Strains, Phase II (KMG-II): from individual species to whole genera.</title>
        <authorList>
            <person name="Goeker M."/>
        </authorList>
    </citation>
    <scope>NUCLEOTIDE SEQUENCE [LARGE SCALE GENOMIC DNA]</scope>
    <source>
        <strain evidence="5 6">DSM 45348</strain>
    </source>
</reference>
<evidence type="ECO:0000259" key="4">
    <source>
        <dbReference type="Pfam" id="PF13191"/>
    </source>
</evidence>
<feature type="repeat" description="WD" evidence="3">
    <location>
        <begin position="905"/>
        <end position="944"/>
    </location>
</feature>
<dbReference type="PANTHER" id="PTHR19848">
    <property type="entry name" value="WD40 REPEAT PROTEIN"/>
    <property type="match status" value="1"/>
</dbReference>
<protein>
    <submittedName>
        <fullName evidence="5">WD40 repeat protein</fullName>
    </submittedName>
</protein>
<dbReference type="Proteomes" id="UP000239209">
    <property type="component" value="Unassembled WGS sequence"/>
</dbReference>
<dbReference type="SUPFAM" id="SSF50998">
    <property type="entry name" value="Quinoprotein alcohol dehydrogenase-like"/>
    <property type="match status" value="1"/>
</dbReference>
<dbReference type="InterPro" id="IPR019775">
    <property type="entry name" value="WD40_repeat_CS"/>
</dbReference>
<dbReference type="CDD" id="cd00200">
    <property type="entry name" value="WD40"/>
    <property type="match status" value="2"/>
</dbReference>
<dbReference type="InterPro" id="IPR043504">
    <property type="entry name" value="Peptidase_S1_PA_chymotrypsin"/>
</dbReference>
<dbReference type="PRINTS" id="PR00320">
    <property type="entry name" value="GPROTEINBRPT"/>
</dbReference>
<dbReference type="InterPro" id="IPR009003">
    <property type="entry name" value="Peptidase_S1_PA"/>
</dbReference>
<keyword evidence="6" id="KW-1185">Reference proteome</keyword>
<feature type="repeat" description="WD" evidence="3">
    <location>
        <begin position="1051"/>
        <end position="1077"/>
    </location>
</feature>
<dbReference type="EMBL" id="PVZG01000032">
    <property type="protein sequence ID" value="PRY19475.1"/>
    <property type="molecule type" value="Genomic_DNA"/>
</dbReference>
<feature type="repeat" description="WD" evidence="3">
    <location>
        <begin position="1204"/>
        <end position="1239"/>
    </location>
</feature>
<name>A0A2T0RE94_9ACTN</name>
<dbReference type="Gene3D" id="3.40.50.300">
    <property type="entry name" value="P-loop containing nucleotide triphosphate hydrolases"/>
    <property type="match status" value="1"/>
</dbReference>
<keyword evidence="2" id="KW-0677">Repeat</keyword>
<evidence type="ECO:0000256" key="2">
    <source>
        <dbReference type="ARBA" id="ARBA00022737"/>
    </source>
</evidence>
<organism evidence="5 6">
    <name type="scientific">Pseudosporangium ferrugineum</name>
    <dbReference type="NCBI Taxonomy" id="439699"/>
    <lineage>
        <taxon>Bacteria</taxon>
        <taxon>Bacillati</taxon>
        <taxon>Actinomycetota</taxon>
        <taxon>Actinomycetes</taxon>
        <taxon>Micromonosporales</taxon>
        <taxon>Micromonosporaceae</taxon>
        <taxon>Pseudosporangium</taxon>
    </lineage>
</organism>
<dbReference type="Pfam" id="PF13191">
    <property type="entry name" value="AAA_16"/>
    <property type="match status" value="1"/>
</dbReference>
<dbReference type="InterPro" id="IPR027417">
    <property type="entry name" value="P-loop_NTPase"/>
</dbReference>
<keyword evidence="1 3" id="KW-0853">WD repeat</keyword>
<dbReference type="SUPFAM" id="SSF52540">
    <property type="entry name" value="P-loop containing nucleoside triphosphate hydrolases"/>
    <property type="match status" value="1"/>
</dbReference>
<feature type="repeat" description="WD" evidence="3">
    <location>
        <begin position="1008"/>
        <end position="1023"/>
    </location>
</feature>
<dbReference type="PROSITE" id="PS00678">
    <property type="entry name" value="WD_REPEATS_1"/>
    <property type="match status" value="2"/>
</dbReference>
<dbReference type="Pfam" id="PF00400">
    <property type="entry name" value="WD40"/>
    <property type="match status" value="12"/>
</dbReference>
<dbReference type="Gene3D" id="2.130.10.10">
    <property type="entry name" value="YVTN repeat-like/Quinoprotein amine dehydrogenase"/>
    <property type="match status" value="4"/>
</dbReference>
<evidence type="ECO:0000256" key="1">
    <source>
        <dbReference type="ARBA" id="ARBA00022574"/>
    </source>
</evidence>
<sequence>MSKAPADSWTVAVHATPTDASPLGTGVVIDRNQVLTCAHVLRVDGEPLSEIWLAFPKAPGVGYGERRRARLAHDGEAHRHVDIALLELAEPVPPSVRPARLRCAAPQELSGRSWWAFGFPGGAEHGGSAEGSVGDPLTYGRIHLTSSAAPGLKQGFSGGALWSYEYDAVVGLVVAAGDGDGYALTLHHADEQVPELKLSVLAEWQAGDADDAALAAWGWELGGDDEARRHWLPRARGVAVHTERGSRFRGRAAALRTIRSWLDAPVAPGRVLVVTGSPGVGKSAVLGRIVTTADAGVRQALPAGDTAEAATVGSVSCAVHAKGKTALEIATEIARAASVGLPADPADLLPALRGRLGRRAARFNLVIDALDEAATPGQARRLIRDVVLPLTRHLCHLGVQVIVGTRRTDDRGDLVAEFGGAAEVVDLDTAAYFAESDLAGYALATLAGTERPGNPYADQRVAEPVARRIATLSRGNFLVAGLVARARGLRDDSPADPAEVSFEATVADALDRYVDGLPAAGGSPARLALTALAYAETPGLPISLWRTAVEALGGRVTEEELTFFARTSAANFLVESGAAETPTYRLFHQALNEALLAGRREAEKRLVTAWLGAARRAGWSAAPDYLLRSLPQHAVRTGLVDELLTDDDYLLHAHLDRLMPAADAARTELGAARAQLLQRTPQALHAPASERAALFSVVEKLDGLPTRLRPAAAAPYEARWARTPRRLERTVLEGHSDAVHDVASIPVDGRNLLASADEDGTVRLWNPLTSQTEHVLDCHDDCIRGLAAVRAGEVHLLATGGHDHVIKLWDPRTCQLVRTLSGHRDWVRNLCTVPAPDGRELLVSGSDDRTVRIWDPETGEAVRTLEGHTGWVTAVCRAGALVASTGLDGTVRLWNPVTGEPVAVFAGHEGWVSTLYPVRGMVASAGYDGTIRLWDARYREEVARFDPEAGPITDLCTVGLDGVLLLAATAEDGVIRLWNMTKGREERPIRGYASWIRAICELPVGGRNLLATAGDDGTVRLWDPATGLAETVMDGGRLGAVGAVAAVPARDGELVAFTGGDGTVRLWEPSTGEERHALVAYGTTVTDVAALADDDRHLVAVSSEDRVVRVWDADHGQLFTEFKGHHERVNAVCAVGTRLASGADDLIVRLWDLHKDVNRPLLGHATWVTALAAVAGDDGRLLVSADESGMLRLWHPGGELLTERQGHHDAVHAVAAFPLAGRDLLVSAGADRTVRLWTLPELAPRGVLHGHTAPVTGVCAMPYAGRTALVSTSLDRTVRIWDVESGRLVRIIPVHHRALACAYAGGVLVVGLDRGLLALGMR</sequence>
<feature type="repeat" description="WD" evidence="3">
    <location>
        <begin position="1248"/>
        <end position="1291"/>
    </location>
</feature>
<dbReference type="SUPFAM" id="SSF50494">
    <property type="entry name" value="Trypsin-like serine proteases"/>
    <property type="match status" value="1"/>
</dbReference>
<evidence type="ECO:0000313" key="6">
    <source>
        <dbReference type="Proteomes" id="UP000239209"/>
    </source>
</evidence>
<dbReference type="InterPro" id="IPR020472">
    <property type="entry name" value="WD40_PAC1"/>
</dbReference>
<evidence type="ECO:0000313" key="5">
    <source>
        <dbReference type="EMBL" id="PRY19475.1"/>
    </source>
</evidence>